<evidence type="ECO:0000313" key="2">
    <source>
        <dbReference type="EMBL" id="KAA1117935.1"/>
    </source>
</evidence>
<evidence type="ECO:0000313" key="4">
    <source>
        <dbReference type="Proteomes" id="UP000325313"/>
    </source>
</evidence>
<reference evidence="3 4" key="1">
    <citation type="submission" date="2019-05" db="EMBL/GenBank/DDBJ databases">
        <title>Emergence of the Ug99 lineage of the wheat stem rust pathogen through somatic hybridization.</title>
        <authorList>
            <person name="Li F."/>
            <person name="Upadhyaya N.M."/>
            <person name="Sperschneider J."/>
            <person name="Matny O."/>
            <person name="Nguyen-Phuc H."/>
            <person name="Mago R."/>
            <person name="Raley C."/>
            <person name="Miller M.E."/>
            <person name="Silverstein K.A.T."/>
            <person name="Henningsen E."/>
            <person name="Hirsch C.D."/>
            <person name="Visser B."/>
            <person name="Pretorius Z.A."/>
            <person name="Steffenson B.J."/>
            <person name="Schwessinger B."/>
            <person name="Dodds P.N."/>
            <person name="Figueroa M."/>
        </authorList>
    </citation>
    <scope>NUCLEOTIDE SEQUENCE [LARGE SCALE GENOMIC DNA]</scope>
    <source>
        <strain evidence="2">21-0</strain>
        <strain evidence="1 4">Ug99</strain>
    </source>
</reference>
<dbReference type="EMBL" id="VSWC01000002">
    <property type="protein sequence ID" value="KAA1117935.1"/>
    <property type="molecule type" value="Genomic_DNA"/>
</dbReference>
<name>A0A5B0QGH7_PUCGR</name>
<dbReference type="Proteomes" id="UP000325313">
    <property type="component" value="Unassembled WGS sequence"/>
</dbReference>
<dbReference type="Proteomes" id="UP000324748">
    <property type="component" value="Unassembled WGS sequence"/>
</dbReference>
<accession>A0A5B0QGH7</accession>
<comment type="caution">
    <text evidence="1">The sequence shown here is derived from an EMBL/GenBank/DDBJ whole genome shotgun (WGS) entry which is preliminary data.</text>
</comment>
<dbReference type="EMBL" id="VDEP01000280">
    <property type="protein sequence ID" value="KAA1112245.1"/>
    <property type="molecule type" value="Genomic_DNA"/>
</dbReference>
<proteinExistence type="predicted"/>
<organism evidence="1 4">
    <name type="scientific">Puccinia graminis f. sp. tritici</name>
    <dbReference type="NCBI Taxonomy" id="56615"/>
    <lineage>
        <taxon>Eukaryota</taxon>
        <taxon>Fungi</taxon>
        <taxon>Dikarya</taxon>
        <taxon>Basidiomycota</taxon>
        <taxon>Pucciniomycotina</taxon>
        <taxon>Pucciniomycetes</taxon>
        <taxon>Pucciniales</taxon>
        <taxon>Pucciniaceae</taxon>
        <taxon>Puccinia</taxon>
    </lineage>
</organism>
<protein>
    <submittedName>
        <fullName evidence="1">Uncharacterized protein</fullName>
    </submittedName>
</protein>
<evidence type="ECO:0000313" key="3">
    <source>
        <dbReference type="Proteomes" id="UP000324748"/>
    </source>
</evidence>
<dbReference type="AlphaFoldDB" id="A0A5B0QGH7"/>
<keyword evidence="3" id="KW-1185">Reference proteome</keyword>
<sequence length="67" mass="7270">MDASQDILMLQLESLGSSRPLAKVQTLADGCQASNFERMSVQGLTWTVVSIGPIPGSYGIWINLNPY</sequence>
<gene>
    <name evidence="2" type="ORF">PGT21_027580</name>
    <name evidence="1" type="ORF">PGTUg99_010682</name>
</gene>
<evidence type="ECO:0000313" key="1">
    <source>
        <dbReference type="EMBL" id="KAA1112245.1"/>
    </source>
</evidence>